<evidence type="ECO:0000256" key="2">
    <source>
        <dbReference type="ARBA" id="ARBA00022833"/>
    </source>
</evidence>
<comment type="caution">
    <text evidence="8">The sequence shown here is derived from an EMBL/GenBank/DDBJ whole genome shotgun (WGS) entry which is preliminary data.</text>
</comment>
<evidence type="ECO:0000313" key="8">
    <source>
        <dbReference type="EMBL" id="KAL1874418.1"/>
    </source>
</evidence>
<reference evidence="8 9" key="1">
    <citation type="journal article" date="2024" name="Commun. Biol.">
        <title>Comparative genomic analysis of thermophilic fungi reveals convergent evolutionary adaptations and gene losses.</title>
        <authorList>
            <person name="Steindorff A.S."/>
            <person name="Aguilar-Pontes M.V."/>
            <person name="Robinson A.J."/>
            <person name="Andreopoulos B."/>
            <person name="LaButti K."/>
            <person name="Kuo A."/>
            <person name="Mondo S."/>
            <person name="Riley R."/>
            <person name="Otillar R."/>
            <person name="Haridas S."/>
            <person name="Lipzen A."/>
            <person name="Grimwood J."/>
            <person name="Schmutz J."/>
            <person name="Clum A."/>
            <person name="Reid I.D."/>
            <person name="Moisan M.C."/>
            <person name="Butler G."/>
            <person name="Nguyen T.T.M."/>
            <person name="Dewar K."/>
            <person name="Conant G."/>
            <person name="Drula E."/>
            <person name="Henrissat B."/>
            <person name="Hansel C."/>
            <person name="Singer S."/>
            <person name="Hutchinson M.I."/>
            <person name="de Vries R.P."/>
            <person name="Natvig D.O."/>
            <person name="Powell A.J."/>
            <person name="Tsang A."/>
            <person name="Grigoriev I.V."/>
        </authorList>
    </citation>
    <scope>NUCLEOTIDE SEQUENCE [LARGE SCALE GENOMIC DNA]</scope>
    <source>
        <strain evidence="8 9">ATCC 24622</strain>
    </source>
</reference>
<dbReference type="CDD" id="cd12148">
    <property type="entry name" value="fungal_TF_MHR"/>
    <property type="match status" value="1"/>
</dbReference>
<dbReference type="Pfam" id="PF04082">
    <property type="entry name" value="Fungal_trans"/>
    <property type="match status" value="1"/>
</dbReference>
<evidence type="ECO:0000256" key="6">
    <source>
        <dbReference type="SAM" id="MobiDB-lite"/>
    </source>
</evidence>
<dbReference type="Proteomes" id="UP001586593">
    <property type="component" value="Unassembled WGS sequence"/>
</dbReference>
<gene>
    <name evidence="8" type="ORF">VTK73DRAFT_295</name>
</gene>
<evidence type="ECO:0000256" key="3">
    <source>
        <dbReference type="ARBA" id="ARBA00023015"/>
    </source>
</evidence>
<accession>A0ABR3XEP1</accession>
<dbReference type="PANTHER" id="PTHR47660">
    <property type="entry name" value="TRANSCRIPTION FACTOR WITH C2H2 AND ZN(2)-CYS(6) DNA BINDING DOMAIN (EUROFUNG)-RELATED-RELATED"/>
    <property type="match status" value="1"/>
</dbReference>
<organism evidence="8 9">
    <name type="scientific">Phialemonium thermophilum</name>
    <dbReference type="NCBI Taxonomy" id="223376"/>
    <lineage>
        <taxon>Eukaryota</taxon>
        <taxon>Fungi</taxon>
        <taxon>Dikarya</taxon>
        <taxon>Ascomycota</taxon>
        <taxon>Pezizomycotina</taxon>
        <taxon>Sordariomycetes</taxon>
        <taxon>Sordariomycetidae</taxon>
        <taxon>Cephalothecales</taxon>
        <taxon>Cephalothecaceae</taxon>
        <taxon>Phialemonium</taxon>
    </lineage>
</organism>
<protein>
    <recommendedName>
        <fullName evidence="7">Xylanolytic transcriptional activator regulatory domain-containing protein</fullName>
    </recommendedName>
</protein>
<sequence length="578" mass="64886">MTTHFRRLCLDRNGVYPSYVTQDFPSLGFINFFIRLFFENFDPILPIYNTKVANMAEHWILALSVSAIGSQYADAEELSRCVVPLHEFLRRALAVEVESGSPSYSSLPLAEALVLSQIGMMYYGSERLRSVAKARRGILSDIVNDMGYWEPAQDHLQPAGQEPGLSLESMWRHWLLAEARRRLAYAIWLVDCMAVYHFGLRPLFTLESARWELPQDELWGAPTAEEWFLKYKSHERNPSLMCAVHTLFLSRQMKADLGEYSNLLLLHGVYQEIFKVKDFFSRELSTWTPSVPQMGNGSGAAPETTSGLALQRHSPFEKWRSAAMDCVDVLHWAANGVVAKLQGAEHATVLHLQFSRVVLWSPYEKVQELAAYLASLTESPGRHAGEVPSVEGAIQAESEVLQWAQMDEHKARLAALHCGCFFWHVRRYSCKAFYEPVSVFLATLVLWAYSVYAPRAPLPYREGEGDDAQGIPNPTFVHLDRPCDDEMVQFFVRSGRPSVMGAYVAGVGNIYEPSGPAGILREGRKLLVAVSTAWGRTAEYLRVLKAVERHSMECHSKTGGAFVQEPSDNGGINATPLS</sequence>
<keyword evidence="1" id="KW-0479">Metal-binding</keyword>
<dbReference type="PANTHER" id="PTHR47660:SF7">
    <property type="entry name" value="TRANSCRIPTION FACTOR WITH C2H2 AND ZN(2)-CYS(6) DNA BINDING DOMAIN (EUROFUNG)"/>
    <property type="match status" value="1"/>
</dbReference>
<name>A0ABR3XEP1_9PEZI</name>
<feature type="domain" description="Xylanolytic transcriptional activator regulatory" evidence="7">
    <location>
        <begin position="35"/>
        <end position="277"/>
    </location>
</feature>
<feature type="region of interest" description="Disordered" evidence="6">
    <location>
        <begin position="559"/>
        <end position="578"/>
    </location>
</feature>
<keyword evidence="9" id="KW-1185">Reference proteome</keyword>
<keyword evidence="3" id="KW-0805">Transcription regulation</keyword>
<keyword evidence="5" id="KW-0539">Nucleus</keyword>
<dbReference type="EMBL" id="JAZHXJ010000104">
    <property type="protein sequence ID" value="KAL1874418.1"/>
    <property type="molecule type" value="Genomic_DNA"/>
</dbReference>
<evidence type="ECO:0000256" key="1">
    <source>
        <dbReference type="ARBA" id="ARBA00022723"/>
    </source>
</evidence>
<evidence type="ECO:0000256" key="4">
    <source>
        <dbReference type="ARBA" id="ARBA00023163"/>
    </source>
</evidence>
<evidence type="ECO:0000256" key="5">
    <source>
        <dbReference type="ARBA" id="ARBA00023242"/>
    </source>
</evidence>
<evidence type="ECO:0000259" key="7">
    <source>
        <dbReference type="Pfam" id="PF04082"/>
    </source>
</evidence>
<feature type="compositionally biased region" description="Polar residues" evidence="6">
    <location>
        <begin position="566"/>
        <end position="578"/>
    </location>
</feature>
<proteinExistence type="predicted"/>
<dbReference type="InterPro" id="IPR007219">
    <property type="entry name" value="XnlR_reg_dom"/>
</dbReference>
<keyword evidence="2" id="KW-0862">Zinc</keyword>
<evidence type="ECO:0000313" key="9">
    <source>
        <dbReference type="Proteomes" id="UP001586593"/>
    </source>
</evidence>
<keyword evidence="4" id="KW-0804">Transcription</keyword>